<evidence type="ECO:0000256" key="6">
    <source>
        <dbReference type="ARBA" id="ARBA00022989"/>
    </source>
</evidence>
<keyword evidence="5" id="KW-0999">Mitochondrion inner membrane</keyword>
<name>A0A1Y2FIJ2_PROLT</name>
<dbReference type="EMBL" id="MCFI01000007">
    <property type="protein sequence ID" value="ORY83759.1"/>
    <property type="molecule type" value="Genomic_DNA"/>
</dbReference>
<sequence length="128" mass="14597">MDKGHEATEADRRRQQTIDALKHSTQQQQQPAIKEAISTITLQDLAHINEVPCARQALLYGVGSACLLGATKFFWTRRVGHSLNWGAGTFVAMSLATFEGCRFQRFQERNRMKYAVDRVEIRRQEKSS</sequence>
<evidence type="ECO:0000256" key="3">
    <source>
        <dbReference type="ARBA" id="ARBA00017689"/>
    </source>
</evidence>
<accession>A0A1Y2FIJ2</accession>
<dbReference type="PIRSF" id="PIRSF007871">
    <property type="entry name" value="Cox20"/>
    <property type="match status" value="1"/>
</dbReference>
<evidence type="ECO:0000256" key="5">
    <source>
        <dbReference type="ARBA" id="ARBA00022792"/>
    </source>
</evidence>
<evidence type="ECO:0000256" key="1">
    <source>
        <dbReference type="ARBA" id="ARBA00004273"/>
    </source>
</evidence>
<evidence type="ECO:0000256" key="8">
    <source>
        <dbReference type="ARBA" id="ARBA00023136"/>
    </source>
</evidence>
<evidence type="ECO:0000256" key="2">
    <source>
        <dbReference type="ARBA" id="ARBA00009575"/>
    </source>
</evidence>
<keyword evidence="8" id="KW-0472">Membrane</keyword>
<organism evidence="9 10">
    <name type="scientific">Protomyces lactucae-debilis</name>
    <dbReference type="NCBI Taxonomy" id="2754530"/>
    <lineage>
        <taxon>Eukaryota</taxon>
        <taxon>Fungi</taxon>
        <taxon>Dikarya</taxon>
        <taxon>Ascomycota</taxon>
        <taxon>Taphrinomycotina</taxon>
        <taxon>Taphrinomycetes</taxon>
        <taxon>Taphrinales</taxon>
        <taxon>Protomycetaceae</taxon>
        <taxon>Protomyces</taxon>
    </lineage>
</organism>
<dbReference type="GeneID" id="63785711"/>
<dbReference type="Proteomes" id="UP000193685">
    <property type="component" value="Unassembled WGS sequence"/>
</dbReference>
<dbReference type="InterPro" id="IPR022533">
    <property type="entry name" value="Cox20"/>
</dbReference>
<comment type="subcellular location">
    <subcellularLocation>
        <location evidence="1">Mitochondrion inner membrane</location>
    </subcellularLocation>
</comment>
<dbReference type="OrthoDB" id="14603at2759"/>
<proteinExistence type="inferred from homology"/>
<dbReference type="AlphaFoldDB" id="A0A1Y2FIJ2"/>
<dbReference type="GO" id="GO:0033617">
    <property type="term" value="P:mitochondrial respiratory chain complex IV assembly"/>
    <property type="evidence" value="ECO:0007669"/>
    <property type="project" value="InterPro"/>
</dbReference>
<reference evidence="9 10" key="1">
    <citation type="submission" date="2016-07" db="EMBL/GenBank/DDBJ databases">
        <title>Pervasive Adenine N6-methylation of Active Genes in Fungi.</title>
        <authorList>
            <consortium name="DOE Joint Genome Institute"/>
            <person name="Mondo S.J."/>
            <person name="Dannebaum R.O."/>
            <person name="Kuo R.C."/>
            <person name="Labutti K."/>
            <person name="Haridas S."/>
            <person name="Kuo A."/>
            <person name="Salamov A."/>
            <person name="Ahrendt S.R."/>
            <person name="Lipzen A."/>
            <person name="Sullivan W."/>
            <person name="Andreopoulos W.B."/>
            <person name="Clum A."/>
            <person name="Lindquist E."/>
            <person name="Daum C."/>
            <person name="Ramamoorthy G.K."/>
            <person name="Gryganskyi A."/>
            <person name="Culley D."/>
            <person name="Magnuson J.K."/>
            <person name="James T.Y."/>
            <person name="O'Malley M.A."/>
            <person name="Stajich J.E."/>
            <person name="Spatafora J.W."/>
            <person name="Visel A."/>
            <person name="Grigoriev I.V."/>
        </authorList>
    </citation>
    <scope>NUCLEOTIDE SEQUENCE [LARGE SCALE GENOMIC DNA]</scope>
    <source>
        <strain evidence="9 10">12-1054</strain>
    </source>
</reference>
<dbReference type="GO" id="GO:0005743">
    <property type="term" value="C:mitochondrial inner membrane"/>
    <property type="evidence" value="ECO:0007669"/>
    <property type="project" value="UniProtKB-SubCell"/>
</dbReference>
<keyword evidence="10" id="KW-1185">Reference proteome</keyword>
<evidence type="ECO:0000313" key="10">
    <source>
        <dbReference type="Proteomes" id="UP000193685"/>
    </source>
</evidence>
<keyword evidence="4" id="KW-0812">Transmembrane</keyword>
<dbReference type="PANTHER" id="PTHR31586:SF1">
    <property type="entry name" value="CYTOCHROME C OXIDASE ASSEMBLY PROTEIN COX20, MITOCHONDRIAL"/>
    <property type="match status" value="1"/>
</dbReference>
<gene>
    <name evidence="9" type="ORF">BCR37DRAFT_378741</name>
</gene>
<dbReference type="RefSeq" id="XP_040726054.1">
    <property type="nucleotide sequence ID" value="XM_040869112.1"/>
</dbReference>
<keyword evidence="7" id="KW-0496">Mitochondrion</keyword>
<comment type="caution">
    <text evidence="9">The sequence shown here is derived from an EMBL/GenBank/DDBJ whole genome shotgun (WGS) entry which is preliminary data.</text>
</comment>
<dbReference type="PANTHER" id="PTHR31586">
    <property type="entry name" value="CYTOCHROME C OXIDASE PROTEIN 20"/>
    <property type="match status" value="1"/>
</dbReference>
<dbReference type="OMA" id="WGVGSFC"/>
<dbReference type="PRINTS" id="PR02049">
    <property type="entry name" value="PROTEINF36A"/>
</dbReference>
<dbReference type="Pfam" id="PF12597">
    <property type="entry name" value="Cox20"/>
    <property type="match status" value="1"/>
</dbReference>
<protein>
    <recommendedName>
        <fullName evidence="3">Cytochrome c oxidase assembly protein COX20, mitochondrial</fullName>
    </recommendedName>
</protein>
<evidence type="ECO:0000256" key="4">
    <source>
        <dbReference type="ARBA" id="ARBA00022692"/>
    </source>
</evidence>
<comment type="similarity">
    <text evidence="2">Belongs to the COX20 family.</text>
</comment>
<keyword evidence="6" id="KW-1133">Transmembrane helix</keyword>
<evidence type="ECO:0000313" key="9">
    <source>
        <dbReference type="EMBL" id="ORY83759.1"/>
    </source>
</evidence>
<evidence type="ECO:0000256" key="7">
    <source>
        <dbReference type="ARBA" id="ARBA00023128"/>
    </source>
</evidence>